<evidence type="ECO:0000256" key="1">
    <source>
        <dbReference type="SAM" id="MobiDB-lite"/>
    </source>
</evidence>
<keyword evidence="2" id="KW-1133">Transmembrane helix</keyword>
<dbReference type="EMBL" id="LCUC01000470">
    <property type="protein sequence ID" value="KKY30557.1"/>
    <property type="molecule type" value="Genomic_DNA"/>
</dbReference>
<feature type="transmembrane region" description="Helical" evidence="2">
    <location>
        <begin position="150"/>
        <end position="169"/>
    </location>
</feature>
<protein>
    <submittedName>
        <fullName evidence="3">Uncharacterized protein</fullName>
    </submittedName>
</protein>
<keyword evidence="4" id="KW-1185">Reference proteome</keyword>
<comment type="caution">
    <text evidence="3">The sequence shown here is derived from an EMBL/GenBank/DDBJ whole genome shotgun (WGS) entry which is preliminary data.</text>
</comment>
<reference evidence="3 4" key="2">
    <citation type="submission" date="2015-05" db="EMBL/GenBank/DDBJ databases">
        <authorList>
            <person name="Morales-Cruz A."/>
            <person name="Amrine K.C."/>
            <person name="Cantu D."/>
        </authorList>
    </citation>
    <scope>NUCLEOTIDE SEQUENCE [LARGE SCALE GENOMIC DNA]</scope>
    <source>
        <strain evidence="3">DA912</strain>
    </source>
</reference>
<feature type="transmembrane region" description="Helical" evidence="2">
    <location>
        <begin position="214"/>
        <end position="237"/>
    </location>
</feature>
<evidence type="ECO:0000256" key="2">
    <source>
        <dbReference type="SAM" id="Phobius"/>
    </source>
</evidence>
<feature type="region of interest" description="Disordered" evidence="1">
    <location>
        <begin position="295"/>
        <end position="320"/>
    </location>
</feature>
<evidence type="ECO:0000313" key="3">
    <source>
        <dbReference type="EMBL" id="KKY30557.1"/>
    </source>
</evidence>
<organism evidence="3 4">
    <name type="scientific">Diaporthe ampelina</name>
    <dbReference type="NCBI Taxonomy" id="1214573"/>
    <lineage>
        <taxon>Eukaryota</taxon>
        <taxon>Fungi</taxon>
        <taxon>Dikarya</taxon>
        <taxon>Ascomycota</taxon>
        <taxon>Pezizomycotina</taxon>
        <taxon>Sordariomycetes</taxon>
        <taxon>Sordariomycetidae</taxon>
        <taxon>Diaporthales</taxon>
        <taxon>Diaporthaceae</taxon>
        <taxon>Diaporthe</taxon>
    </lineage>
</organism>
<gene>
    <name evidence="3" type="ORF">UCDDA912_g09511</name>
</gene>
<feature type="transmembrane region" description="Helical" evidence="2">
    <location>
        <begin position="120"/>
        <end position="138"/>
    </location>
</feature>
<feature type="transmembrane region" description="Helical" evidence="2">
    <location>
        <begin position="20"/>
        <end position="48"/>
    </location>
</feature>
<accession>A0A0G2F759</accession>
<feature type="transmembrane region" description="Helical" evidence="2">
    <location>
        <begin position="181"/>
        <end position="202"/>
    </location>
</feature>
<dbReference type="AlphaFoldDB" id="A0A0G2F759"/>
<evidence type="ECO:0000313" key="4">
    <source>
        <dbReference type="Proteomes" id="UP000034680"/>
    </source>
</evidence>
<dbReference type="Proteomes" id="UP000034680">
    <property type="component" value="Unassembled WGS sequence"/>
</dbReference>
<dbReference type="OrthoDB" id="10010954at2759"/>
<sequence length="320" mass="36046">MDNHNVLVRRHDEHLDRMPLTIISTLAPFSALIMSIVFVVYFCIRFYVLEGFLLKRIYGATYTTMDETVRRGFVNHHIAGGTKILILIAAVYPFISVVFGTANFHTRFAGTTSPVTMGDILIVVSQMLIAMYIFELFYRPKISPVSVGHHVGTIMIGQSAIAISLDLVREPDADIEFSLCLVWGAFDIIAEFLPHVTIILYRVYPSSHAFLRRLFLAAMATTLTGTIAETTLTMYMFGSLWDRWTLAFKVTTPMLHVLFAAAQLWGSWNFYCLYQRECRFLAAGRHHNIDALEEAKPAGDHPSDASNMWSADEPQTAHVG</sequence>
<proteinExistence type="predicted"/>
<keyword evidence="2" id="KW-0472">Membrane</keyword>
<feature type="transmembrane region" description="Helical" evidence="2">
    <location>
        <begin position="80"/>
        <end position="100"/>
    </location>
</feature>
<feature type="transmembrane region" description="Helical" evidence="2">
    <location>
        <begin position="257"/>
        <end position="274"/>
    </location>
</feature>
<name>A0A0G2F759_9PEZI</name>
<keyword evidence="2" id="KW-0812">Transmembrane</keyword>
<reference evidence="3 4" key="1">
    <citation type="submission" date="2015-05" db="EMBL/GenBank/DDBJ databases">
        <title>Distinctive expansion of gene families associated with plant cell wall degradation and secondary metabolism in the genomes of grapevine trunk pathogens.</title>
        <authorList>
            <person name="Lawrence D.P."/>
            <person name="Travadon R."/>
            <person name="Rolshausen P.E."/>
            <person name="Baumgartner K."/>
        </authorList>
    </citation>
    <scope>NUCLEOTIDE SEQUENCE [LARGE SCALE GENOMIC DNA]</scope>
    <source>
        <strain evidence="3">DA912</strain>
    </source>
</reference>